<comment type="caution">
    <text evidence="1">The sequence shown here is derived from an EMBL/GenBank/DDBJ whole genome shotgun (WGS) entry which is preliminary data.</text>
</comment>
<dbReference type="EMBL" id="JBFAEG010000016">
    <property type="protein sequence ID" value="MEU5709753.1"/>
    <property type="molecule type" value="Genomic_DNA"/>
</dbReference>
<accession>A0ABV3ACR7</accession>
<keyword evidence="2" id="KW-1185">Reference proteome</keyword>
<name>A0ABV3ACR7_9ACTN</name>
<proteinExistence type="predicted"/>
<dbReference type="Proteomes" id="UP001551011">
    <property type="component" value="Unassembled WGS sequence"/>
</dbReference>
<evidence type="ECO:0000313" key="2">
    <source>
        <dbReference type="Proteomes" id="UP001551011"/>
    </source>
</evidence>
<evidence type="ECO:0000313" key="1">
    <source>
        <dbReference type="EMBL" id="MEU5709753.1"/>
    </source>
</evidence>
<protein>
    <submittedName>
        <fullName evidence="1">Uncharacterized protein</fullName>
    </submittedName>
</protein>
<dbReference type="RefSeq" id="WP_158712475.1">
    <property type="nucleotide sequence ID" value="NZ_JBEXDP010000017.1"/>
</dbReference>
<sequence length="55" mass="5662">MGFGYRTARLAVPGASVAEVADGLGPRRRRAAGRVEGTEATHREAVFAGGPVGRP</sequence>
<reference evidence="1 2" key="1">
    <citation type="submission" date="2024-06" db="EMBL/GenBank/DDBJ databases">
        <title>The Natural Products Discovery Center: Release of the First 8490 Sequenced Strains for Exploring Actinobacteria Biosynthetic Diversity.</title>
        <authorList>
            <person name="Kalkreuter E."/>
            <person name="Kautsar S.A."/>
            <person name="Yang D."/>
            <person name="Bader C.D."/>
            <person name="Teijaro C.N."/>
            <person name="Fluegel L."/>
            <person name="Davis C.M."/>
            <person name="Simpson J.R."/>
            <person name="Lauterbach L."/>
            <person name="Steele A.D."/>
            <person name="Gui C."/>
            <person name="Meng S."/>
            <person name="Li G."/>
            <person name="Viehrig K."/>
            <person name="Ye F."/>
            <person name="Su P."/>
            <person name="Kiefer A.F."/>
            <person name="Nichols A."/>
            <person name="Cepeda A.J."/>
            <person name="Yan W."/>
            <person name="Fan B."/>
            <person name="Jiang Y."/>
            <person name="Adhikari A."/>
            <person name="Zheng C.-J."/>
            <person name="Schuster L."/>
            <person name="Cowan T.M."/>
            <person name="Smanski M.J."/>
            <person name="Chevrette M.G."/>
            <person name="De Carvalho L.P.S."/>
            <person name="Shen B."/>
        </authorList>
    </citation>
    <scope>NUCLEOTIDE SEQUENCE [LARGE SCALE GENOMIC DNA]</scope>
    <source>
        <strain evidence="1 2">NPDC020594</strain>
    </source>
</reference>
<organism evidence="1 2">
    <name type="scientific">Streptomyces flaveolus</name>
    <dbReference type="NCBI Taxonomy" id="67297"/>
    <lineage>
        <taxon>Bacteria</taxon>
        <taxon>Bacillati</taxon>
        <taxon>Actinomycetota</taxon>
        <taxon>Actinomycetes</taxon>
        <taxon>Kitasatosporales</taxon>
        <taxon>Streptomycetaceae</taxon>
        <taxon>Streptomyces</taxon>
    </lineage>
</organism>
<gene>
    <name evidence="1" type="ORF">AB0H04_23230</name>
</gene>